<reference evidence="9 10" key="1">
    <citation type="submission" date="2013-12" db="EMBL/GenBank/DDBJ databases">
        <title>Complete genome sequence of Rhizobium etli bv. mimosae IE4771.</title>
        <authorList>
            <person name="Bustos P."/>
            <person name="Santamaria R.I."/>
            <person name="Lozano L."/>
            <person name="Ormeno-Orrillo E."/>
            <person name="Rogel M.A."/>
            <person name="Romero D."/>
            <person name="Cevallos M.A."/>
            <person name="Martinez-Romero E."/>
            <person name="Gonzalez V."/>
        </authorList>
    </citation>
    <scope>NUCLEOTIDE SEQUENCE [LARGE SCALE GENOMIC DNA]</scope>
    <source>
        <strain evidence="9 10">IE4771</strain>
    </source>
</reference>
<protein>
    <recommendedName>
        <fullName evidence="6">HTH-type transcriptional regulator TtuA</fullName>
    </recommendedName>
    <alternativeName>
        <fullName evidence="7">Tartrate utilization transcriptional regulator</fullName>
    </alternativeName>
</protein>
<proteinExistence type="inferred from homology"/>
<dbReference type="RefSeq" id="WP_038690071.1">
    <property type="nucleotide sequence ID" value="NZ_CP006986.1"/>
</dbReference>
<sequence length="300" mass="32247">MGRQDINRSGEMEIFVSVVERGGFSAAATVRRMTPSAVSKLVARLEARLGVRLVNRSTRRLQLTPEGCAFYERSIAILADIAEAERQASSGEEAAGRIRINTSGSFGNHVLAPLVPAFMALHPAVTLDIAHTDKVIDLMEERADVAIRAGPLKSSSLIARKLGATGKIIVASPDYLGRHGEPRTLADLRRHCRIGFSYARAIEGWPMRESGETVTIPITPGIQVADGEAMRHLALSGAGLARLAAFTVRADIEAGRLAPVLEEANPGDLEEFYALYIGQGGPLPARVRALLDFLAGHVRL</sequence>
<dbReference type="InterPro" id="IPR005119">
    <property type="entry name" value="LysR_subst-bd"/>
</dbReference>
<comment type="similarity">
    <text evidence="1">Belongs to the LysR transcriptional regulatory family.</text>
</comment>
<evidence type="ECO:0000256" key="1">
    <source>
        <dbReference type="ARBA" id="ARBA00009437"/>
    </source>
</evidence>
<dbReference type="Proteomes" id="UP000027180">
    <property type="component" value="Chromosome"/>
</dbReference>
<dbReference type="EMBL" id="CP006986">
    <property type="protein sequence ID" value="AIC28154.1"/>
    <property type="molecule type" value="Genomic_DNA"/>
</dbReference>
<dbReference type="PANTHER" id="PTHR30537:SF71">
    <property type="entry name" value="TRANSCRIPTIONAL REGULATORY PROTEIN"/>
    <property type="match status" value="1"/>
</dbReference>
<dbReference type="InterPro" id="IPR036390">
    <property type="entry name" value="WH_DNA-bd_sf"/>
</dbReference>
<feature type="domain" description="HTH lysR-type" evidence="8">
    <location>
        <begin position="12"/>
        <end position="64"/>
    </location>
</feature>
<evidence type="ECO:0000256" key="6">
    <source>
        <dbReference type="ARBA" id="ARBA00067332"/>
    </source>
</evidence>
<dbReference type="GO" id="GO:0006351">
    <property type="term" value="P:DNA-templated transcription"/>
    <property type="evidence" value="ECO:0007669"/>
    <property type="project" value="TreeGrafter"/>
</dbReference>
<dbReference type="InterPro" id="IPR036388">
    <property type="entry name" value="WH-like_DNA-bd_sf"/>
</dbReference>
<dbReference type="Pfam" id="PF03466">
    <property type="entry name" value="LysR_substrate"/>
    <property type="match status" value="1"/>
</dbReference>
<dbReference type="OrthoDB" id="9786526at2"/>
<evidence type="ECO:0000256" key="7">
    <source>
        <dbReference type="ARBA" id="ARBA00083243"/>
    </source>
</evidence>
<name>A0A060I374_RHIET</name>
<evidence type="ECO:0000313" key="9">
    <source>
        <dbReference type="EMBL" id="AIC28154.1"/>
    </source>
</evidence>
<dbReference type="SUPFAM" id="SSF46785">
    <property type="entry name" value="Winged helix' DNA-binding domain"/>
    <property type="match status" value="1"/>
</dbReference>
<comment type="function">
    <text evidence="5">Transcriptional regulator of the ttuABCDE tartrate utilization operon.</text>
</comment>
<dbReference type="Gene3D" id="1.10.10.10">
    <property type="entry name" value="Winged helix-like DNA-binding domain superfamily/Winged helix DNA-binding domain"/>
    <property type="match status" value="1"/>
</dbReference>
<dbReference type="AlphaFoldDB" id="A0A060I374"/>
<evidence type="ECO:0000256" key="5">
    <source>
        <dbReference type="ARBA" id="ARBA00054626"/>
    </source>
</evidence>
<keyword evidence="4" id="KW-0804">Transcription</keyword>
<evidence type="ECO:0000256" key="4">
    <source>
        <dbReference type="ARBA" id="ARBA00023163"/>
    </source>
</evidence>
<accession>A0A060I374</accession>
<keyword evidence="2" id="KW-0805">Transcription regulation</keyword>
<dbReference type="Gene3D" id="3.40.190.290">
    <property type="match status" value="1"/>
</dbReference>
<dbReference type="GO" id="GO:0003700">
    <property type="term" value="F:DNA-binding transcription factor activity"/>
    <property type="evidence" value="ECO:0007669"/>
    <property type="project" value="InterPro"/>
</dbReference>
<dbReference type="InterPro" id="IPR058163">
    <property type="entry name" value="LysR-type_TF_proteobact-type"/>
</dbReference>
<dbReference type="FunFam" id="1.10.10.10:FF:000001">
    <property type="entry name" value="LysR family transcriptional regulator"/>
    <property type="match status" value="1"/>
</dbReference>
<dbReference type="PROSITE" id="PS50931">
    <property type="entry name" value="HTH_LYSR"/>
    <property type="match status" value="1"/>
</dbReference>
<evidence type="ECO:0000259" key="8">
    <source>
        <dbReference type="PROSITE" id="PS50931"/>
    </source>
</evidence>
<dbReference type="SUPFAM" id="SSF53850">
    <property type="entry name" value="Periplasmic binding protein-like II"/>
    <property type="match status" value="1"/>
</dbReference>
<dbReference type="KEGG" id="rei:IE4771_CH03061"/>
<dbReference type="PANTHER" id="PTHR30537">
    <property type="entry name" value="HTH-TYPE TRANSCRIPTIONAL REGULATOR"/>
    <property type="match status" value="1"/>
</dbReference>
<evidence type="ECO:0000313" key="10">
    <source>
        <dbReference type="Proteomes" id="UP000027180"/>
    </source>
</evidence>
<organism evidence="9 10">
    <name type="scientific">Rhizobium etli bv. mimosae str. IE4771</name>
    <dbReference type="NCBI Taxonomy" id="1432050"/>
    <lineage>
        <taxon>Bacteria</taxon>
        <taxon>Pseudomonadati</taxon>
        <taxon>Pseudomonadota</taxon>
        <taxon>Alphaproteobacteria</taxon>
        <taxon>Hyphomicrobiales</taxon>
        <taxon>Rhizobiaceae</taxon>
        <taxon>Rhizobium/Agrobacterium group</taxon>
        <taxon>Rhizobium</taxon>
    </lineage>
</organism>
<gene>
    <name evidence="9" type="ORF">IE4771_CH03061</name>
</gene>
<dbReference type="Pfam" id="PF00126">
    <property type="entry name" value="HTH_1"/>
    <property type="match status" value="1"/>
</dbReference>
<evidence type="ECO:0000256" key="2">
    <source>
        <dbReference type="ARBA" id="ARBA00023015"/>
    </source>
</evidence>
<evidence type="ECO:0000256" key="3">
    <source>
        <dbReference type="ARBA" id="ARBA00023125"/>
    </source>
</evidence>
<dbReference type="GO" id="GO:0043565">
    <property type="term" value="F:sequence-specific DNA binding"/>
    <property type="evidence" value="ECO:0007669"/>
    <property type="project" value="TreeGrafter"/>
</dbReference>
<dbReference type="HOGENOM" id="CLU_039613_16_0_5"/>
<dbReference type="InterPro" id="IPR000847">
    <property type="entry name" value="LysR_HTH_N"/>
</dbReference>
<keyword evidence="3" id="KW-0238">DNA-binding</keyword>